<feature type="compositionally biased region" description="Polar residues" evidence="1">
    <location>
        <begin position="31"/>
        <end position="45"/>
    </location>
</feature>
<protein>
    <submittedName>
        <fullName evidence="2">Uncharacterized protein</fullName>
    </submittedName>
</protein>
<gene>
    <name evidence="2" type="ORF">KXQ929_LOCUS49548</name>
</gene>
<dbReference type="AlphaFoldDB" id="A0A820MIW7"/>
<feature type="non-terminal residue" evidence="2">
    <location>
        <position position="1"/>
    </location>
</feature>
<evidence type="ECO:0000256" key="1">
    <source>
        <dbReference type="SAM" id="MobiDB-lite"/>
    </source>
</evidence>
<sequence length="51" mass="5928">DDINHGYVHVHHCWNRRMNEVHKQLAEQGARTDNVSSKSNINKIGNFSIKK</sequence>
<evidence type="ECO:0000313" key="2">
    <source>
        <dbReference type="EMBL" id="CAF4374499.1"/>
    </source>
</evidence>
<dbReference type="EMBL" id="CAJOBB010021249">
    <property type="protein sequence ID" value="CAF4374499.1"/>
    <property type="molecule type" value="Genomic_DNA"/>
</dbReference>
<feature type="region of interest" description="Disordered" evidence="1">
    <location>
        <begin position="25"/>
        <end position="51"/>
    </location>
</feature>
<name>A0A820MIW7_9BILA</name>
<dbReference type="Proteomes" id="UP000663868">
    <property type="component" value="Unassembled WGS sequence"/>
</dbReference>
<comment type="caution">
    <text evidence="2">The sequence shown here is derived from an EMBL/GenBank/DDBJ whole genome shotgun (WGS) entry which is preliminary data.</text>
</comment>
<organism evidence="2 3">
    <name type="scientific">Adineta steineri</name>
    <dbReference type="NCBI Taxonomy" id="433720"/>
    <lineage>
        <taxon>Eukaryota</taxon>
        <taxon>Metazoa</taxon>
        <taxon>Spiralia</taxon>
        <taxon>Gnathifera</taxon>
        <taxon>Rotifera</taxon>
        <taxon>Eurotatoria</taxon>
        <taxon>Bdelloidea</taxon>
        <taxon>Adinetida</taxon>
        <taxon>Adinetidae</taxon>
        <taxon>Adineta</taxon>
    </lineage>
</organism>
<reference evidence="2" key="1">
    <citation type="submission" date="2021-02" db="EMBL/GenBank/DDBJ databases">
        <authorList>
            <person name="Nowell W R."/>
        </authorList>
    </citation>
    <scope>NUCLEOTIDE SEQUENCE</scope>
</reference>
<proteinExistence type="predicted"/>
<accession>A0A820MIW7</accession>
<evidence type="ECO:0000313" key="3">
    <source>
        <dbReference type="Proteomes" id="UP000663868"/>
    </source>
</evidence>